<protein>
    <submittedName>
        <fullName evidence="3">3-deoxy-7-phosphoheptulonate synthase</fullName>
        <ecNumber evidence="3">2.5.1.54</ecNumber>
    </submittedName>
</protein>
<dbReference type="InterPro" id="IPR006268">
    <property type="entry name" value="DAHP_syn_2"/>
</dbReference>
<dbReference type="RefSeq" id="WP_395418105.1">
    <property type="nucleotide sequence ID" value="NZ_JBIPKE010000018.1"/>
</dbReference>
<dbReference type="PANTHER" id="PTHR43018">
    <property type="entry name" value="PHOSPHO-2-DEHYDRO-3-DEOXYHEPTONATE ALDOLASE"/>
    <property type="match status" value="1"/>
</dbReference>
<reference evidence="3 4" key="1">
    <citation type="journal article" date="2013" name="Int. J. Syst. Evol. Microbiol.">
        <title>Marinoscillum luteum sp. nov., isolated from marine sediment.</title>
        <authorList>
            <person name="Cha I.T."/>
            <person name="Park S.J."/>
            <person name="Kim S.J."/>
            <person name="Kim J.G."/>
            <person name="Jung M.Y."/>
            <person name="Shin K.S."/>
            <person name="Kwon K.K."/>
            <person name="Yang S.H."/>
            <person name="Seo Y.S."/>
            <person name="Rhee S.K."/>
        </authorList>
    </citation>
    <scope>NUCLEOTIDE SEQUENCE [LARGE SCALE GENOMIC DNA]</scope>
    <source>
        <strain evidence="3 4">KCTC 23939</strain>
    </source>
</reference>
<feature type="domain" description="DAHP synthetase I/KDSA" evidence="2">
    <location>
        <begin position="75"/>
        <end position="323"/>
    </location>
</feature>
<accession>A0ABW7NDY7</accession>
<dbReference type="EC" id="2.5.1.54" evidence="3"/>
<comment type="caution">
    <text evidence="3">The sequence shown here is derived from an EMBL/GenBank/DDBJ whole genome shotgun (WGS) entry which is preliminary data.</text>
</comment>
<keyword evidence="4" id="KW-1185">Reference proteome</keyword>
<sequence>MIIHLKGDLAPEKIATLATAHEAIHFRSEDRDILVLSSKITSVPTALAPYVDQSFVMSSDIQLASKDYQSYKRNIKIRQDVLGGNTNHTMMMAGPCSIESWEQISQTAELLKSLNIKTLRAGCFKPRTSPYTFQGMGEEGLKMLVKVRETYDLNIITEVKDSSHVDLVIDHADIVQIGTKAMYDQSILRKCGKSTKPVLLKRGFGTTLQEFVQAAEFILSGGNPNVMLCERGIRTFENKTRFTLDLTGVAYLKEFTNLPVVVDPSHAMGYRYGIPDLTRAAVAMGIDGLLIETHPTPELAKSDAAQQLNFDEFTKMFHSLKPVAEAVGQKLI</sequence>
<dbReference type="NCBIfam" id="NF009239">
    <property type="entry name" value="PRK12595.1"/>
    <property type="match status" value="1"/>
</dbReference>
<dbReference type="EMBL" id="JBIPKE010000018">
    <property type="protein sequence ID" value="MFH6984694.1"/>
    <property type="molecule type" value="Genomic_DNA"/>
</dbReference>
<dbReference type="Gene3D" id="3.20.20.70">
    <property type="entry name" value="Aldolase class I"/>
    <property type="match status" value="1"/>
</dbReference>
<dbReference type="NCBIfam" id="NF006421">
    <property type="entry name" value="PRK08673.1"/>
    <property type="match status" value="1"/>
</dbReference>
<evidence type="ECO:0000313" key="3">
    <source>
        <dbReference type="EMBL" id="MFH6984694.1"/>
    </source>
</evidence>
<dbReference type="NCBIfam" id="TIGR01361">
    <property type="entry name" value="DAHP_synth_Bsub"/>
    <property type="match status" value="1"/>
</dbReference>
<dbReference type="Proteomes" id="UP001610063">
    <property type="component" value="Unassembled WGS sequence"/>
</dbReference>
<dbReference type="GO" id="GO:0003849">
    <property type="term" value="F:3-deoxy-7-phosphoheptulonate synthase activity"/>
    <property type="evidence" value="ECO:0007669"/>
    <property type="project" value="UniProtKB-EC"/>
</dbReference>
<gene>
    <name evidence="3" type="primary">aroF</name>
    <name evidence="3" type="ORF">ACHKAR_14660</name>
</gene>
<evidence type="ECO:0000256" key="1">
    <source>
        <dbReference type="ARBA" id="ARBA00022679"/>
    </source>
</evidence>
<name>A0ABW7NDY7_9BACT</name>
<evidence type="ECO:0000259" key="2">
    <source>
        <dbReference type="Pfam" id="PF00793"/>
    </source>
</evidence>
<dbReference type="InterPro" id="IPR013785">
    <property type="entry name" value="Aldolase_TIM"/>
</dbReference>
<dbReference type="InterPro" id="IPR006218">
    <property type="entry name" value="DAHP1/KDSA"/>
</dbReference>
<organism evidence="3 4">
    <name type="scientific">Marinoscillum luteum</name>
    <dbReference type="NCBI Taxonomy" id="861051"/>
    <lineage>
        <taxon>Bacteria</taxon>
        <taxon>Pseudomonadati</taxon>
        <taxon>Bacteroidota</taxon>
        <taxon>Cytophagia</taxon>
        <taxon>Cytophagales</taxon>
        <taxon>Reichenbachiellaceae</taxon>
        <taxon>Marinoscillum</taxon>
    </lineage>
</organism>
<evidence type="ECO:0000313" key="4">
    <source>
        <dbReference type="Proteomes" id="UP001610063"/>
    </source>
</evidence>
<keyword evidence="1 3" id="KW-0808">Transferase</keyword>
<proteinExistence type="predicted"/>
<dbReference type="Pfam" id="PF00793">
    <property type="entry name" value="DAHP_synth_1"/>
    <property type="match status" value="1"/>
</dbReference>
<dbReference type="SUPFAM" id="SSF51569">
    <property type="entry name" value="Aldolase"/>
    <property type="match status" value="1"/>
</dbReference>
<dbReference type="PANTHER" id="PTHR43018:SF2">
    <property type="entry name" value="PHOSPHO-2-DEHYDRO-3-DEOXYHEPTONATE ALDOLASE"/>
    <property type="match status" value="1"/>
</dbReference>
<dbReference type="InterPro" id="IPR052899">
    <property type="entry name" value="Class-I_DAHP_synthase"/>
</dbReference>